<evidence type="ECO:0000313" key="3">
    <source>
        <dbReference type="Proteomes" id="UP001334732"/>
    </source>
</evidence>
<dbReference type="RefSeq" id="WP_324780800.1">
    <property type="nucleotide sequence ID" value="NZ_CP141769.1"/>
</dbReference>
<dbReference type="InterPro" id="IPR005186">
    <property type="entry name" value="FlaG"/>
</dbReference>
<reference evidence="2 3" key="1">
    <citation type="submission" date="2023-12" db="EMBL/GenBank/DDBJ databases">
        <title>Thiobacillus sedimentum sp. nov., a chemolithoautotrophic sulfur-oxidizing bacterium isolated from freshwater sediment.</title>
        <authorList>
            <person name="Luo J."/>
            <person name="Dai C."/>
        </authorList>
    </citation>
    <scope>NUCLEOTIDE SEQUENCE [LARGE SCALE GENOMIC DNA]</scope>
    <source>
        <strain evidence="2 3">SCUT-2</strain>
    </source>
</reference>
<dbReference type="Gene3D" id="3.30.160.170">
    <property type="entry name" value="FlaG-like"/>
    <property type="match status" value="1"/>
</dbReference>
<organism evidence="2 3">
    <name type="scientific">Thiobacillus sedimenti</name>
    <dbReference type="NCBI Taxonomy" id="3110231"/>
    <lineage>
        <taxon>Bacteria</taxon>
        <taxon>Pseudomonadati</taxon>
        <taxon>Pseudomonadota</taxon>
        <taxon>Betaproteobacteria</taxon>
        <taxon>Nitrosomonadales</taxon>
        <taxon>Thiobacillaceae</taxon>
        <taxon>Thiobacillus</taxon>
    </lineage>
</organism>
<dbReference type="EMBL" id="CP141769">
    <property type="protein sequence ID" value="WRS40270.1"/>
    <property type="molecule type" value="Genomic_DNA"/>
</dbReference>
<dbReference type="Pfam" id="PF03646">
    <property type="entry name" value="FlaG"/>
    <property type="match status" value="1"/>
</dbReference>
<sequence>MIIQTTHPAIGPAMQPDARVGAPQPVRPVADTPAASAPRPPSAEEVKAAVATINRALQASNRSLEFTVDDDTHRTVVKMVDTSTGEVLRQFPSEETLAISRGIEQFQQGLLLKHKA</sequence>
<feature type="region of interest" description="Disordered" evidence="1">
    <location>
        <begin position="1"/>
        <end position="46"/>
    </location>
</feature>
<accession>A0ABZ1CMZ7</accession>
<evidence type="ECO:0000256" key="1">
    <source>
        <dbReference type="SAM" id="MobiDB-lite"/>
    </source>
</evidence>
<dbReference type="PANTHER" id="PTHR37166:SF1">
    <property type="entry name" value="PROTEIN FLAG"/>
    <property type="match status" value="1"/>
</dbReference>
<keyword evidence="2" id="KW-0966">Cell projection</keyword>
<dbReference type="PANTHER" id="PTHR37166">
    <property type="entry name" value="PROTEIN FLAG"/>
    <property type="match status" value="1"/>
</dbReference>
<dbReference type="Proteomes" id="UP001334732">
    <property type="component" value="Chromosome"/>
</dbReference>
<name>A0ABZ1CMZ7_9PROT</name>
<protein>
    <submittedName>
        <fullName evidence="2">Flagellar protein FlaG</fullName>
    </submittedName>
</protein>
<dbReference type="InterPro" id="IPR035924">
    <property type="entry name" value="FlaG-like_sf"/>
</dbReference>
<keyword evidence="3" id="KW-1185">Reference proteome</keyword>
<keyword evidence="2" id="KW-0969">Cilium</keyword>
<evidence type="ECO:0000313" key="2">
    <source>
        <dbReference type="EMBL" id="WRS40270.1"/>
    </source>
</evidence>
<proteinExistence type="predicted"/>
<gene>
    <name evidence="2" type="ORF">VA613_05220</name>
</gene>
<keyword evidence="2" id="KW-0282">Flagellum</keyword>
<dbReference type="SUPFAM" id="SSF160214">
    <property type="entry name" value="FlaG-like"/>
    <property type="match status" value="1"/>
</dbReference>